<dbReference type="GO" id="GO:0009307">
    <property type="term" value="P:DNA restriction-modification system"/>
    <property type="evidence" value="ECO:0007669"/>
    <property type="project" value="InterPro"/>
</dbReference>
<dbReference type="SUPFAM" id="SSF52980">
    <property type="entry name" value="Restriction endonuclease-like"/>
    <property type="match status" value="1"/>
</dbReference>
<dbReference type="REBASE" id="113161">
    <property type="entry name" value="M.Ccy595ORF14220P"/>
</dbReference>
<gene>
    <name evidence="5" type="ORF">UH38_14220</name>
</gene>
<evidence type="ECO:0000313" key="5">
    <source>
        <dbReference type="EMBL" id="KJH71160.1"/>
    </source>
</evidence>
<dbReference type="GO" id="GO:0032259">
    <property type="term" value="P:methylation"/>
    <property type="evidence" value="ECO:0007669"/>
    <property type="project" value="UniProtKB-KW"/>
</dbReference>
<dbReference type="InterPro" id="IPR011335">
    <property type="entry name" value="Restrct_endonuc-II-like"/>
</dbReference>
<dbReference type="SUPFAM" id="SSF53335">
    <property type="entry name" value="S-adenosyl-L-methionine-dependent methyltransferases"/>
    <property type="match status" value="1"/>
</dbReference>
<keyword evidence="2" id="KW-0808">Transferase</keyword>
<evidence type="ECO:0000259" key="4">
    <source>
        <dbReference type="Pfam" id="PF04471"/>
    </source>
</evidence>
<dbReference type="GO" id="GO:0008170">
    <property type="term" value="F:N-methyltransferase activity"/>
    <property type="evidence" value="ECO:0007669"/>
    <property type="project" value="InterPro"/>
</dbReference>
<dbReference type="AlphaFoldDB" id="A0A0D8ZQZ7"/>
<sequence>MQNLPANTQFSYLNNSLHYSTELGSAHLGDSLKLMQELPDESVDLICTSPPFALVRKKEYGNVEAHKYIEWFKNFAYQFHRILKPQGSLVIDIGGSWLKGYPVRSLYHFELAIELCKPPQEGGLGFYLAQELYWYNPAKLPTPAEWVTVRRERVKDAVNTVWWLSKDPHPKANNKNVLRPYSEAMKNLLKNGYDAKLRPSGHDISKKFGNDRGGAIPPNIINAQDEPNINEIGKPVLASFDWLLVHDLTQPVNVISASNTASNDYYQKRCKQEDIKPHPARFPQALPEFVINLCTEPGDLVLDPFAGSNMTGRVAETLQRKWLAFEIDLQYLQASRFRFEADAPLVVIPLPIKKTNKQKISELLKCKLEDSPVKQNAKMLQSSSQYQLSLPFIDEENEFMDRQTLKFTYGHQFEPEKFSLLEIIKLCQECEPNRNELEKQIAQRYFANHSQQNLDVTKASANIGKLAMNCFLSLRAYRIIEKIENNDRSYKLTQLAYNLIDNQDAPETAVQLFARHILTNLTGMSLLKAIEAINARGEQPQLEQIAYELQEMGYSISPNAIYTSTMRKWLELASVFEREYEINWDTVSEILEIDKDYIDELYTLSTQQKYFLLAMLHLDVSNLTPWNQVIKYATSVYKIRFSSKAFVQEVIAPLVEVDLIETEKTTSGRGAKPNKVKLTDKARNDLVSRLLMSIAEMTELTQTELSRSFEDVIKDLDDNDKHVKGKALELLAIWMIRLTSLRFTKWRKRDYETGQGEVDVLAASDRFVYHRWQIQCKNTKRVDVDVLAKEVGMTFVTGADVVMIVTTGQFTRDAFQYAYRMMEMSRYYMILLQREDIEAIKDDKTSIFQILDRKARRVFAKKELAMTDTEVDEIENEESTLTDFNEE</sequence>
<feature type="domain" description="Restriction endonuclease type IV Mrr" evidence="4">
    <location>
        <begin position="751"/>
        <end position="835"/>
    </location>
</feature>
<evidence type="ECO:0000313" key="6">
    <source>
        <dbReference type="Proteomes" id="UP000032452"/>
    </source>
</evidence>
<evidence type="ECO:0000259" key="3">
    <source>
        <dbReference type="Pfam" id="PF01555"/>
    </source>
</evidence>
<accession>A0A0D8ZQZ7</accession>
<dbReference type="Pfam" id="PF04471">
    <property type="entry name" value="Mrr_cat"/>
    <property type="match status" value="1"/>
</dbReference>
<dbReference type="InterPro" id="IPR007560">
    <property type="entry name" value="Restrct_endonuc_IV_Mrr"/>
</dbReference>
<dbReference type="GO" id="GO:0004519">
    <property type="term" value="F:endonuclease activity"/>
    <property type="evidence" value="ECO:0007669"/>
    <property type="project" value="InterPro"/>
</dbReference>
<dbReference type="Pfam" id="PF01555">
    <property type="entry name" value="N6_N4_Mtase"/>
    <property type="match status" value="1"/>
</dbReference>
<feature type="domain" description="DNA methylase N-4/N-6" evidence="3">
    <location>
        <begin position="43"/>
        <end position="335"/>
    </location>
</feature>
<evidence type="ECO:0000256" key="1">
    <source>
        <dbReference type="ARBA" id="ARBA00022603"/>
    </source>
</evidence>
<dbReference type="RefSeq" id="WP_045055327.1">
    <property type="nucleotide sequence ID" value="NZ_CAWMDP010000057.1"/>
</dbReference>
<dbReference type="InterPro" id="IPR001091">
    <property type="entry name" value="RM_Methyltransferase"/>
</dbReference>
<dbReference type="PRINTS" id="PR00508">
    <property type="entry name" value="S21N4MTFRASE"/>
</dbReference>
<proteinExistence type="predicted"/>
<protein>
    <submittedName>
        <fullName evidence="5">DNA methylase</fullName>
    </submittedName>
</protein>
<dbReference type="EMBL" id="JYON01000014">
    <property type="protein sequence ID" value="KJH71160.1"/>
    <property type="molecule type" value="Genomic_DNA"/>
</dbReference>
<dbReference type="GO" id="GO:0003677">
    <property type="term" value="F:DNA binding"/>
    <property type="evidence" value="ECO:0007669"/>
    <property type="project" value="InterPro"/>
</dbReference>
<dbReference type="InterPro" id="IPR002941">
    <property type="entry name" value="DNA_methylase_N4/N6"/>
</dbReference>
<dbReference type="InterPro" id="IPR029063">
    <property type="entry name" value="SAM-dependent_MTases_sf"/>
</dbReference>
<dbReference type="PATRIC" id="fig|1618023.3.peg.4889"/>
<dbReference type="Gene3D" id="3.40.50.150">
    <property type="entry name" value="Vaccinia Virus protein VP39"/>
    <property type="match status" value="1"/>
</dbReference>
<dbReference type="STRING" id="1618023.UH38_14220"/>
<comment type="caution">
    <text evidence="5">The sequence shown here is derived from an EMBL/GenBank/DDBJ whole genome shotgun (WGS) entry which is preliminary data.</text>
</comment>
<keyword evidence="1 5" id="KW-0489">Methyltransferase</keyword>
<reference evidence="5 6" key="1">
    <citation type="submission" date="2015-02" db="EMBL/GenBank/DDBJ databases">
        <title>Draft genome of a novel marine cyanobacterium (Chroococcales) isolated from South Atlantic Ocean.</title>
        <authorList>
            <person name="Rigonato J."/>
            <person name="Alvarenga D.O."/>
            <person name="Branco L.H."/>
            <person name="Varani A.M."/>
            <person name="Brandini F.P."/>
            <person name="Fiore M.F."/>
        </authorList>
    </citation>
    <scope>NUCLEOTIDE SEQUENCE [LARGE SCALE GENOMIC DNA]</scope>
    <source>
        <strain evidence="5 6">CENA595</strain>
    </source>
</reference>
<organism evidence="5 6">
    <name type="scientific">Aliterella atlantica CENA595</name>
    <dbReference type="NCBI Taxonomy" id="1618023"/>
    <lineage>
        <taxon>Bacteria</taxon>
        <taxon>Bacillati</taxon>
        <taxon>Cyanobacteriota</taxon>
        <taxon>Cyanophyceae</taxon>
        <taxon>Chroococcidiopsidales</taxon>
        <taxon>Aliterellaceae</taxon>
        <taxon>Aliterella</taxon>
    </lineage>
</organism>
<keyword evidence="6" id="KW-1185">Reference proteome</keyword>
<name>A0A0D8ZQZ7_9CYAN</name>
<dbReference type="Proteomes" id="UP000032452">
    <property type="component" value="Unassembled WGS sequence"/>
</dbReference>
<evidence type="ECO:0000256" key="2">
    <source>
        <dbReference type="ARBA" id="ARBA00022679"/>
    </source>
</evidence>